<keyword evidence="2" id="KW-1185">Reference proteome</keyword>
<comment type="caution">
    <text evidence="1">The sequence shown here is derived from an EMBL/GenBank/DDBJ whole genome shotgun (WGS) entry which is preliminary data.</text>
</comment>
<name>A0ABD2C5D2_VESSQ</name>
<dbReference type="Proteomes" id="UP001607302">
    <property type="component" value="Unassembled WGS sequence"/>
</dbReference>
<gene>
    <name evidence="1" type="ORF">V1478_000397</name>
</gene>
<accession>A0ABD2C5D2</accession>
<dbReference type="EMBL" id="JAUDFV010000020">
    <property type="protein sequence ID" value="KAL2740256.1"/>
    <property type="molecule type" value="Genomic_DNA"/>
</dbReference>
<evidence type="ECO:0000313" key="2">
    <source>
        <dbReference type="Proteomes" id="UP001607302"/>
    </source>
</evidence>
<proteinExistence type="predicted"/>
<evidence type="ECO:0000313" key="1">
    <source>
        <dbReference type="EMBL" id="KAL2740256.1"/>
    </source>
</evidence>
<organism evidence="1 2">
    <name type="scientific">Vespula squamosa</name>
    <name type="common">Southern yellow jacket</name>
    <name type="synonym">Wasp</name>
    <dbReference type="NCBI Taxonomy" id="30214"/>
    <lineage>
        <taxon>Eukaryota</taxon>
        <taxon>Metazoa</taxon>
        <taxon>Ecdysozoa</taxon>
        <taxon>Arthropoda</taxon>
        <taxon>Hexapoda</taxon>
        <taxon>Insecta</taxon>
        <taxon>Pterygota</taxon>
        <taxon>Neoptera</taxon>
        <taxon>Endopterygota</taxon>
        <taxon>Hymenoptera</taxon>
        <taxon>Apocrita</taxon>
        <taxon>Aculeata</taxon>
        <taxon>Vespoidea</taxon>
        <taxon>Vespidae</taxon>
        <taxon>Vespinae</taxon>
        <taxon>Vespula</taxon>
    </lineage>
</organism>
<protein>
    <submittedName>
        <fullName evidence="1">Uncharacterized protein</fullName>
    </submittedName>
</protein>
<reference evidence="1 2" key="1">
    <citation type="journal article" date="2024" name="Ann. Entomol. Soc. Am.">
        <title>Genomic analyses of the southern and eastern yellowjacket wasps (Hymenoptera: Vespidae) reveal evolutionary signatures of social life.</title>
        <authorList>
            <person name="Catto M.A."/>
            <person name="Caine P.B."/>
            <person name="Orr S.E."/>
            <person name="Hunt B.G."/>
            <person name="Goodisman M.A.D."/>
        </authorList>
    </citation>
    <scope>NUCLEOTIDE SEQUENCE [LARGE SCALE GENOMIC DNA]</scope>
    <source>
        <strain evidence="1">233</strain>
        <tissue evidence="1">Head and thorax</tissue>
    </source>
</reference>
<dbReference type="AlphaFoldDB" id="A0ABD2C5D2"/>
<sequence length="108" mass="12874">MTKRIYTAKNFNTRNVIATRNRLKLLKFHEASYFQSHKRMVENTKPNIRLKDEHLVNLISRIETFQRKLEFSNYLVKDISDNLTSLEMELIDNDNDKLATCQVRTDIL</sequence>